<evidence type="ECO:0000313" key="9">
    <source>
        <dbReference type="EMBL" id="AEE49680.1"/>
    </source>
</evidence>
<dbReference type="GO" id="GO:0015562">
    <property type="term" value="F:efflux transmembrane transporter activity"/>
    <property type="evidence" value="ECO:0007669"/>
    <property type="project" value="InterPro"/>
</dbReference>
<keyword evidence="5" id="KW-0812">Transmembrane</keyword>
<dbReference type="EMBL" id="CP002691">
    <property type="protein sequence ID" value="AEE49680.1"/>
    <property type="molecule type" value="Genomic_DNA"/>
</dbReference>
<evidence type="ECO:0000256" key="5">
    <source>
        <dbReference type="ARBA" id="ARBA00022692"/>
    </source>
</evidence>
<evidence type="ECO:0000256" key="8">
    <source>
        <dbReference type="SAM" id="SignalP"/>
    </source>
</evidence>
<dbReference type="AlphaFoldDB" id="F4L300"/>
<dbReference type="KEGG" id="hhy:Halhy_1794"/>
<dbReference type="GO" id="GO:1990281">
    <property type="term" value="C:efflux pump complex"/>
    <property type="evidence" value="ECO:0007669"/>
    <property type="project" value="TreeGrafter"/>
</dbReference>
<dbReference type="Proteomes" id="UP000008461">
    <property type="component" value="Chromosome"/>
</dbReference>
<evidence type="ECO:0000256" key="1">
    <source>
        <dbReference type="ARBA" id="ARBA00004442"/>
    </source>
</evidence>
<dbReference type="HOGENOM" id="CLU_665287_0_0_10"/>
<keyword evidence="4" id="KW-1134">Transmembrane beta strand</keyword>
<comment type="subcellular location">
    <subcellularLocation>
        <location evidence="1">Cell outer membrane</location>
    </subcellularLocation>
</comment>
<name>F4L300_HALH1</name>
<gene>
    <name evidence="9" type="ordered locus">Halhy_1794</name>
</gene>
<evidence type="ECO:0000256" key="3">
    <source>
        <dbReference type="ARBA" id="ARBA00022448"/>
    </source>
</evidence>
<sequence length="387" mass="42525">MKSWMNILLFGLITSGVVAQTTPEAAVSAALRNHPLVKAATFEVQAKKYAEKTALKLPNPEVNAESPTGEFYAVGVLQSFEFPTVYARQKQVAQAETALAQTGQRVSENELRYTVRSLYLELQVAEHLLRQWVTRDSLYQAIAATAVRQFEGGEIDVLQKIFAENEAGDVHQERLAAEQTALTLRKQLATLTGLSDVGTLLPLGLDSLGAALAANIANNPSVAFEQQSLRVAEKQVGLAKSLDLPSFSLGYLNQGARTTPLDYRFRVTVGIPLWVGQYRAGRQNAESQAQAAQSRAEGQLQAVELQMGRTQTEAATALQKVRYHELQALPRSRSLIAAALRMREAGQVDYVTFLRTLDQAFAIQREHAAQVQSFETARIKLLYLVGQ</sequence>
<reference evidence="9 10" key="1">
    <citation type="journal article" date="2011" name="Stand. Genomic Sci.">
        <title>Complete genome sequence of Haliscomenobacter hydrossis type strain (O).</title>
        <authorList>
            <consortium name="US DOE Joint Genome Institute (JGI-PGF)"/>
            <person name="Daligault H."/>
            <person name="Lapidus A."/>
            <person name="Zeytun A."/>
            <person name="Nolan M."/>
            <person name="Lucas S."/>
            <person name="Del Rio T.G."/>
            <person name="Tice H."/>
            <person name="Cheng J.F."/>
            <person name="Tapia R."/>
            <person name="Han C."/>
            <person name="Goodwin L."/>
            <person name="Pitluck S."/>
            <person name="Liolios K."/>
            <person name="Pagani I."/>
            <person name="Ivanova N."/>
            <person name="Huntemann M."/>
            <person name="Mavromatis K."/>
            <person name="Mikhailova N."/>
            <person name="Pati A."/>
            <person name="Chen A."/>
            <person name="Palaniappan K."/>
            <person name="Land M."/>
            <person name="Hauser L."/>
            <person name="Brambilla E.M."/>
            <person name="Rohde M."/>
            <person name="Verbarg S."/>
            <person name="Goker M."/>
            <person name="Bristow J."/>
            <person name="Eisen J.A."/>
            <person name="Markowitz V."/>
            <person name="Hugenholtz P."/>
            <person name="Kyrpides N.C."/>
            <person name="Klenk H.P."/>
            <person name="Woyke T."/>
        </authorList>
    </citation>
    <scope>NUCLEOTIDE SEQUENCE [LARGE SCALE GENOMIC DNA]</scope>
    <source>
        <strain evidence="10">ATCC 27775 / DSM 1100 / LMG 10767 / O</strain>
    </source>
</reference>
<accession>F4L300</accession>
<reference key="2">
    <citation type="submission" date="2011-04" db="EMBL/GenBank/DDBJ databases">
        <title>Complete sequence of chromosome of Haliscomenobacter hydrossis DSM 1100.</title>
        <authorList>
            <consortium name="US DOE Joint Genome Institute (JGI-PGF)"/>
            <person name="Lucas S."/>
            <person name="Han J."/>
            <person name="Lapidus A."/>
            <person name="Bruce D."/>
            <person name="Goodwin L."/>
            <person name="Pitluck S."/>
            <person name="Peters L."/>
            <person name="Kyrpides N."/>
            <person name="Mavromatis K."/>
            <person name="Ivanova N."/>
            <person name="Ovchinnikova G."/>
            <person name="Pagani I."/>
            <person name="Daligault H."/>
            <person name="Detter J.C."/>
            <person name="Han C."/>
            <person name="Land M."/>
            <person name="Hauser L."/>
            <person name="Markowitz V."/>
            <person name="Cheng J.-F."/>
            <person name="Hugenholtz P."/>
            <person name="Woyke T."/>
            <person name="Wu D."/>
            <person name="Verbarg S."/>
            <person name="Frueling A."/>
            <person name="Brambilla E."/>
            <person name="Klenk H.-P."/>
            <person name="Eisen J.A."/>
        </authorList>
    </citation>
    <scope>NUCLEOTIDE SEQUENCE</scope>
    <source>
        <strain>DSM 1100</strain>
    </source>
</reference>
<organism evidence="9 10">
    <name type="scientific">Haliscomenobacter hydrossis (strain ATCC 27775 / DSM 1100 / LMG 10767 / O)</name>
    <dbReference type="NCBI Taxonomy" id="760192"/>
    <lineage>
        <taxon>Bacteria</taxon>
        <taxon>Pseudomonadati</taxon>
        <taxon>Bacteroidota</taxon>
        <taxon>Saprospiria</taxon>
        <taxon>Saprospirales</taxon>
        <taxon>Haliscomenobacteraceae</taxon>
        <taxon>Haliscomenobacter</taxon>
    </lineage>
</organism>
<protein>
    <submittedName>
        <fullName evidence="9">Outer membrane efflux protein</fullName>
    </submittedName>
</protein>
<evidence type="ECO:0000313" key="10">
    <source>
        <dbReference type="Proteomes" id="UP000008461"/>
    </source>
</evidence>
<keyword evidence="6" id="KW-0472">Membrane</keyword>
<evidence type="ECO:0000256" key="4">
    <source>
        <dbReference type="ARBA" id="ARBA00022452"/>
    </source>
</evidence>
<dbReference type="STRING" id="760192.Halhy_1794"/>
<keyword evidence="10" id="KW-1185">Reference proteome</keyword>
<dbReference type="GO" id="GO:0015288">
    <property type="term" value="F:porin activity"/>
    <property type="evidence" value="ECO:0007669"/>
    <property type="project" value="TreeGrafter"/>
</dbReference>
<feature type="signal peptide" evidence="8">
    <location>
        <begin position="1"/>
        <end position="19"/>
    </location>
</feature>
<feature type="chain" id="PRO_5003310633" evidence="8">
    <location>
        <begin position="20"/>
        <end position="387"/>
    </location>
</feature>
<keyword evidence="7" id="KW-0998">Cell outer membrane</keyword>
<dbReference type="Gene3D" id="1.20.1600.10">
    <property type="entry name" value="Outer membrane efflux proteins (OEP)"/>
    <property type="match status" value="1"/>
</dbReference>
<evidence type="ECO:0000256" key="6">
    <source>
        <dbReference type="ARBA" id="ARBA00023136"/>
    </source>
</evidence>
<dbReference type="PANTHER" id="PTHR30026">
    <property type="entry name" value="OUTER MEMBRANE PROTEIN TOLC"/>
    <property type="match status" value="1"/>
</dbReference>
<keyword evidence="3" id="KW-0813">Transport</keyword>
<dbReference type="SUPFAM" id="SSF56954">
    <property type="entry name" value="Outer membrane efflux proteins (OEP)"/>
    <property type="match status" value="1"/>
</dbReference>
<dbReference type="eggNOG" id="COG1538">
    <property type="taxonomic scope" value="Bacteria"/>
</dbReference>
<comment type="similarity">
    <text evidence="2">Belongs to the outer membrane factor (OMF) (TC 1.B.17) family.</text>
</comment>
<evidence type="ECO:0000256" key="7">
    <source>
        <dbReference type="ARBA" id="ARBA00023237"/>
    </source>
</evidence>
<dbReference type="GO" id="GO:0009279">
    <property type="term" value="C:cell outer membrane"/>
    <property type="evidence" value="ECO:0007669"/>
    <property type="project" value="UniProtKB-SubCell"/>
</dbReference>
<dbReference type="InterPro" id="IPR051906">
    <property type="entry name" value="TolC-like"/>
</dbReference>
<dbReference type="Pfam" id="PF02321">
    <property type="entry name" value="OEP"/>
    <property type="match status" value="1"/>
</dbReference>
<dbReference type="InterPro" id="IPR003423">
    <property type="entry name" value="OMP_efflux"/>
</dbReference>
<evidence type="ECO:0000256" key="2">
    <source>
        <dbReference type="ARBA" id="ARBA00007613"/>
    </source>
</evidence>
<keyword evidence="8" id="KW-0732">Signal</keyword>
<proteinExistence type="inferred from homology"/>
<dbReference type="OrthoDB" id="1522622at2"/>
<dbReference type="PANTHER" id="PTHR30026:SF20">
    <property type="entry name" value="OUTER MEMBRANE PROTEIN TOLC"/>
    <property type="match status" value="1"/>
</dbReference>
<dbReference type="RefSeq" id="WP_013764233.1">
    <property type="nucleotide sequence ID" value="NC_015510.1"/>
</dbReference>